<dbReference type="SUPFAM" id="SSF52047">
    <property type="entry name" value="RNI-like"/>
    <property type="match status" value="1"/>
</dbReference>
<gene>
    <name evidence="1" type="ORF">BJ322DRAFT_1067469</name>
</gene>
<dbReference type="Gene3D" id="3.80.10.10">
    <property type="entry name" value="Ribonuclease Inhibitor"/>
    <property type="match status" value="1"/>
</dbReference>
<dbReference type="AlphaFoldDB" id="A0A9P6L5T4"/>
<evidence type="ECO:0000313" key="1">
    <source>
        <dbReference type="EMBL" id="KAF9783870.1"/>
    </source>
</evidence>
<dbReference type="InterPro" id="IPR032675">
    <property type="entry name" value="LRR_dom_sf"/>
</dbReference>
<comment type="caution">
    <text evidence="1">The sequence shown here is derived from an EMBL/GenBank/DDBJ whole genome shotgun (WGS) entry which is preliminary data.</text>
</comment>
<protein>
    <submittedName>
        <fullName evidence="1">Uncharacterized protein</fullName>
    </submittedName>
</protein>
<reference evidence="1" key="2">
    <citation type="submission" date="2020-11" db="EMBL/GenBank/DDBJ databases">
        <authorList>
            <consortium name="DOE Joint Genome Institute"/>
            <person name="Kuo A."/>
            <person name="Miyauchi S."/>
            <person name="Kiss E."/>
            <person name="Drula E."/>
            <person name="Kohler A."/>
            <person name="Sanchez-Garcia M."/>
            <person name="Andreopoulos B."/>
            <person name="Barry K.W."/>
            <person name="Bonito G."/>
            <person name="Buee M."/>
            <person name="Carver A."/>
            <person name="Chen C."/>
            <person name="Cichocki N."/>
            <person name="Clum A."/>
            <person name="Culley D."/>
            <person name="Crous P.W."/>
            <person name="Fauchery L."/>
            <person name="Girlanda M."/>
            <person name="Hayes R."/>
            <person name="Keri Z."/>
            <person name="Labutti K."/>
            <person name="Lipzen A."/>
            <person name="Lombard V."/>
            <person name="Magnuson J."/>
            <person name="Maillard F."/>
            <person name="Morin E."/>
            <person name="Murat C."/>
            <person name="Nolan M."/>
            <person name="Ohm R."/>
            <person name="Pangilinan J."/>
            <person name="Pereira M."/>
            <person name="Perotto S."/>
            <person name="Peter M."/>
            <person name="Riley R."/>
            <person name="Sitrit Y."/>
            <person name="Stielow B."/>
            <person name="Szollosi G."/>
            <person name="Zifcakova L."/>
            <person name="Stursova M."/>
            <person name="Spatafora J.W."/>
            <person name="Tedersoo L."/>
            <person name="Vaario L.-M."/>
            <person name="Yamada A."/>
            <person name="Yan M."/>
            <person name="Wang P."/>
            <person name="Xu J."/>
            <person name="Bruns T."/>
            <person name="Baldrian P."/>
            <person name="Vilgalys R."/>
            <person name="Henrissat B."/>
            <person name="Grigoriev I.V."/>
            <person name="Hibbett D."/>
            <person name="Nagy L.G."/>
            <person name="Martin F.M."/>
        </authorList>
    </citation>
    <scope>NUCLEOTIDE SEQUENCE</scope>
    <source>
        <strain evidence="1">UH-Tt-Lm1</strain>
    </source>
</reference>
<dbReference type="Proteomes" id="UP000736335">
    <property type="component" value="Unassembled WGS sequence"/>
</dbReference>
<reference evidence="1" key="1">
    <citation type="journal article" date="2020" name="Nat. Commun.">
        <title>Large-scale genome sequencing of mycorrhizal fungi provides insights into the early evolution of symbiotic traits.</title>
        <authorList>
            <person name="Miyauchi S."/>
            <person name="Kiss E."/>
            <person name="Kuo A."/>
            <person name="Drula E."/>
            <person name="Kohler A."/>
            <person name="Sanchez-Garcia M."/>
            <person name="Morin E."/>
            <person name="Andreopoulos B."/>
            <person name="Barry K.W."/>
            <person name="Bonito G."/>
            <person name="Buee M."/>
            <person name="Carver A."/>
            <person name="Chen C."/>
            <person name="Cichocki N."/>
            <person name="Clum A."/>
            <person name="Culley D."/>
            <person name="Crous P.W."/>
            <person name="Fauchery L."/>
            <person name="Girlanda M."/>
            <person name="Hayes R.D."/>
            <person name="Keri Z."/>
            <person name="LaButti K."/>
            <person name="Lipzen A."/>
            <person name="Lombard V."/>
            <person name="Magnuson J."/>
            <person name="Maillard F."/>
            <person name="Murat C."/>
            <person name="Nolan M."/>
            <person name="Ohm R.A."/>
            <person name="Pangilinan J."/>
            <person name="Pereira M.F."/>
            <person name="Perotto S."/>
            <person name="Peter M."/>
            <person name="Pfister S."/>
            <person name="Riley R."/>
            <person name="Sitrit Y."/>
            <person name="Stielow J.B."/>
            <person name="Szollosi G."/>
            <person name="Zifcakova L."/>
            <person name="Stursova M."/>
            <person name="Spatafora J.W."/>
            <person name="Tedersoo L."/>
            <person name="Vaario L.M."/>
            <person name="Yamada A."/>
            <person name="Yan M."/>
            <person name="Wang P."/>
            <person name="Xu J."/>
            <person name="Bruns T."/>
            <person name="Baldrian P."/>
            <person name="Vilgalys R."/>
            <person name="Dunand C."/>
            <person name="Henrissat B."/>
            <person name="Grigoriev I.V."/>
            <person name="Hibbett D."/>
            <person name="Nagy L.G."/>
            <person name="Martin F.M."/>
        </authorList>
    </citation>
    <scope>NUCLEOTIDE SEQUENCE</scope>
    <source>
        <strain evidence="1">UH-Tt-Lm1</strain>
    </source>
</reference>
<organism evidence="1 2">
    <name type="scientific">Thelephora terrestris</name>
    <dbReference type="NCBI Taxonomy" id="56493"/>
    <lineage>
        <taxon>Eukaryota</taxon>
        <taxon>Fungi</taxon>
        <taxon>Dikarya</taxon>
        <taxon>Basidiomycota</taxon>
        <taxon>Agaricomycotina</taxon>
        <taxon>Agaricomycetes</taxon>
        <taxon>Thelephorales</taxon>
        <taxon>Thelephoraceae</taxon>
        <taxon>Thelephora</taxon>
    </lineage>
</organism>
<sequence length="342" mass="39259">MDDVLGYIPLDREGRKLLIACASVATWWARPSQRRLFSSVSLDDENYLQRMEDVSRDSGGYLSALHNLRSLTLCNITLLPNGQEEILACFSAFRETLTELSLERISASFSSFVSLVGYFPNITTLRVEFFAWDYYESPVPPLSQPLRGEIYIRFTEIYWWKFIDQFTMLNQKYDRLVLDFGSIVVDAKNLESLLQSSASSVKYLQLEATPRRGTALTSIANFRQLREFEPLVNWFGNVEGLIAPISSTKLRKLVISGSSVLNRDIFTQGTEAWGPLDKELCQLVTRLGRAGYRRSLEVELRPSKIRDGDFRPRKIDFTRVLPKFRERGFVTIAYRNACDSNH</sequence>
<keyword evidence="2" id="KW-1185">Reference proteome</keyword>
<dbReference type="EMBL" id="WIUZ02000009">
    <property type="protein sequence ID" value="KAF9783870.1"/>
    <property type="molecule type" value="Genomic_DNA"/>
</dbReference>
<proteinExistence type="predicted"/>
<name>A0A9P6L5T4_9AGAM</name>
<accession>A0A9P6L5T4</accession>
<evidence type="ECO:0000313" key="2">
    <source>
        <dbReference type="Proteomes" id="UP000736335"/>
    </source>
</evidence>
<dbReference type="OrthoDB" id="2745898at2759"/>